<dbReference type="GO" id="GO:0016757">
    <property type="term" value="F:glycosyltransferase activity"/>
    <property type="evidence" value="ECO:0007669"/>
    <property type="project" value="UniProtKB-KW"/>
</dbReference>
<reference evidence="2 3" key="1">
    <citation type="submission" date="2024-07" db="EMBL/GenBank/DDBJ databases">
        <title>Isolation, whole-genome sequencing, and annotation of five antibiotic-resistant bacteria from environmental samples.</title>
        <authorList>
            <person name="Bedore T."/>
            <person name="Hudson A.O."/>
            <person name="Kumar G."/>
        </authorList>
    </citation>
    <scope>NUCLEOTIDE SEQUENCE [LARGE SCALE GENOMIC DNA]</scope>
    <source>
        <strain evidence="2 3">RIT844</strain>
    </source>
</reference>
<proteinExistence type="predicted"/>
<evidence type="ECO:0000313" key="3">
    <source>
        <dbReference type="Proteomes" id="UP001548992"/>
    </source>
</evidence>
<protein>
    <submittedName>
        <fullName evidence="2">Galactosyltransferase-related protein</fullName>
    </submittedName>
</protein>
<keyword evidence="2" id="KW-0808">Transferase</keyword>
<dbReference type="InterPro" id="IPR029044">
    <property type="entry name" value="Nucleotide-diphossugar_trans"/>
</dbReference>
<organism evidence="2 3">
    <name type="scientific">Pantoea leporis</name>
    <dbReference type="NCBI Taxonomy" id="2933780"/>
    <lineage>
        <taxon>Bacteria</taxon>
        <taxon>Pseudomonadati</taxon>
        <taxon>Pseudomonadota</taxon>
        <taxon>Gammaproteobacteria</taxon>
        <taxon>Enterobacterales</taxon>
        <taxon>Erwiniaceae</taxon>
        <taxon>Pantoea</taxon>
    </lineage>
</organism>
<evidence type="ECO:0000313" key="2">
    <source>
        <dbReference type="EMBL" id="MET3077053.1"/>
    </source>
</evidence>
<comment type="caution">
    <text evidence="2">The sequence shown here is derived from an EMBL/GenBank/DDBJ whole genome shotgun (WGS) entry which is preliminary data.</text>
</comment>
<dbReference type="SUPFAM" id="SSF53448">
    <property type="entry name" value="Nucleotide-diphospho-sugar transferases"/>
    <property type="match status" value="1"/>
</dbReference>
<keyword evidence="2" id="KW-0328">Glycosyltransferase</keyword>
<dbReference type="EMBL" id="JBEWWF010000004">
    <property type="protein sequence ID" value="MET3077053.1"/>
    <property type="molecule type" value="Genomic_DNA"/>
</dbReference>
<dbReference type="RefSeq" id="WP_354467301.1">
    <property type="nucleotide sequence ID" value="NZ_JBEWWF010000004.1"/>
</dbReference>
<keyword evidence="3" id="KW-1185">Reference proteome</keyword>
<evidence type="ECO:0000259" key="1">
    <source>
        <dbReference type="Pfam" id="PF10111"/>
    </source>
</evidence>
<gene>
    <name evidence="2" type="ORF">ABXV16_14945</name>
</gene>
<dbReference type="Proteomes" id="UP001548992">
    <property type="component" value="Unassembled WGS sequence"/>
</dbReference>
<name>A0ABV2E197_9GAMM</name>
<dbReference type="InterPro" id="IPR019290">
    <property type="entry name" value="GlycosylTrfase-like_prok"/>
</dbReference>
<sequence length="332" mass="38912">MAENLTALIPIDLVRRAKDIINKAALIASDAEKSNIKVIFGHNDRNTRQDKAFIKAIKNHSNVTLCQANNKSELTNVSQLRNLAFQQVDTELIVLLDVDIFPDFALFMRCANQIIDQSAPFYILPCLYLTKYGTDYLRKKKSIEGLKEKYFSFSRKEFLHLACPSSIVVMKSRDYREIKGFNPAFNGHGYEDFDFLLRLAERYNRINKSADFLLETSHRSPLLSTGFRKELGMHCINSLIEKKLTFHLYHTRDNNDSYYQRRKLNYQLFSKLHQHDVSVDEPYSSSLLEEFIRVCKEKKVNYRTYSIYFDNKPGHTDRTDTLKRRVKLLFNF</sequence>
<accession>A0ABV2E197</accession>
<feature type="domain" description="Glycosyltransferase 2-like prokaryotic type" evidence="1">
    <location>
        <begin position="33"/>
        <end position="270"/>
    </location>
</feature>
<dbReference type="Pfam" id="PF10111">
    <property type="entry name" value="Glyco_tranf_2_2"/>
    <property type="match status" value="1"/>
</dbReference>
<dbReference type="Gene3D" id="3.90.550.10">
    <property type="entry name" value="Spore Coat Polysaccharide Biosynthesis Protein SpsA, Chain A"/>
    <property type="match status" value="1"/>
</dbReference>